<proteinExistence type="predicted"/>
<sequence>MRKTTIAALAVLLVAASGVEARGARFKGSRGGSSHSAPHAESSGGGVHLPAVRSRGNNSNGEDAGSGAAPGAASATDSRALQDRLNAELAAQRAATPPGAPVGTLSAVPKAVEPAPLAPNEQRVTKRTPVEKAAVVAPMPPADVTALVPKDSAKKDNFDAQRRQDRFNARGVNCSLYPARCG</sequence>
<evidence type="ECO:0000256" key="2">
    <source>
        <dbReference type="SAM" id="SignalP"/>
    </source>
</evidence>
<feature type="region of interest" description="Disordered" evidence="1">
    <location>
        <begin position="25"/>
        <end position="101"/>
    </location>
</feature>
<name>A0A975H3S5_9BURK</name>
<dbReference type="EMBL" id="CP071796">
    <property type="protein sequence ID" value="QTD46188.1"/>
    <property type="molecule type" value="Genomic_DNA"/>
</dbReference>
<evidence type="ECO:0000256" key="1">
    <source>
        <dbReference type="SAM" id="MobiDB-lite"/>
    </source>
</evidence>
<feature type="signal peptide" evidence="2">
    <location>
        <begin position="1"/>
        <end position="21"/>
    </location>
</feature>
<reference evidence="3" key="1">
    <citation type="submission" date="2021-03" db="EMBL/GenBank/DDBJ databases">
        <title>Ottowia sp. 27C isolated from the cloaca of a Giant Asian pond turtle (Heosemys grandis).</title>
        <authorList>
            <person name="Spergser J."/>
            <person name="Busse H.-J."/>
        </authorList>
    </citation>
    <scope>NUCLEOTIDE SEQUENCE</scope>
    <source>
        <strain evidence="3">27C</strain>
    </source>
</reference>
<feature type="compositionally biased region" description="Low complexity" evidence="1">
    <location>
        <begin position="65"/>
        <end position="79"/>
    </location>
</feature>
<evidence type="ECO:0000313" key="4">
    <source>
        <dbReference type="Proteomes" id="UP000663903"/>
    </source>
</evidence>
<dbReference type="RefSeq" id="WP_208010087.1">
    <property type="nucleotide sequence ID" value="NZ_CP071796.1"/>
</dbReference>
<feature type="chain" id="PRO_5037629847" evidence="2">
    <location>
        <begin position="22"/>
        <end position="182"/>
    </location>
</feature>
<keyword evidence="4" id="KW-1185">Reference proteome</keyword>
<evidence type="ECO:0000313" key="3">
    <source>
        <dbReference type="EMBL" id="QTD46188.1"/>
    </source>
</evidence>
<gene>
    <name evidence="3" type="ORF">J1M35_04590</name>
</gene>
<dbReference type="KEGG" id="otd:J1M35_04590"/>
<dbReference type="Proteomes" id="UP000663903">
    <property type="component" value="Chromosome"/>
</dbReference>
<organism evidence="3 4">
    <name type="scientific">Ottowia testudinis</name>
    <dbReference type="NCBI Taxonomy" id="2816950"/>
    <lineage>
        <taxon>Bacteria</taxon>
        <taxon>Pseudomonadati</taxon>
        <taxon>Pseudomonadota</taxon>
        <taxon>Betaproteobacteria</taxon>
        <taxon>Burkholderiales</taxon>
        <taxon>Comamonadaceae</taxon>
        <taxon>Ottowia</taxon>
    </lineage>
</organism>
<accession>A0A975H3S5</accession>
<dbReference type="AlphaFoldDB" id="A0A975H3S5"/>
<protein>
    <submittedName>
        <fullName evidence="3">Uncharacterized protein</fullName>
    </submittedName>
</protein>
<keyword evidence="2" id="KW-0732">Signal</keyword>